<dbReference type="EnsemblPlants" id="KQK88221">
    <property type="protein sequence ID" value="KQK88221"/>
    <property type="gene ID" value="SETIT_039993mg"/>
</dbReference>
<sequence length="29" mass="3632">MTLYWRALEERHAPRENYLLMCCYLHCCL</sequence>
<name>K4AM58_SETIT</name>
<proteinExistence type="predicted"/>
<dbReference type="Proteomes" id="UP000004995">
    <property type="component" value="Unassembled WGS sequence"/>
</dbReference>
<keyword evidence="2" id="KW-1185">Reference proteome</keyword>
<evidence type="ECO:0000313" key="1">
    <source>
        <dbReference type="EnsemblPlants" id="KQK88221"/>
    </source>
</evidence>
<evidence type="ECO:0000313" key="2">
    <source>
        <dbReference type="Proteomes" id="UP000004995"/>
    </source>
</evidence>
<organism evidence="1 2">
    <name type="scientific">Setaria italica</name>
    <name type="common">Foxtail millet</name>
    <name type="synonym">Panicum italicum</name>
    <dbReference type="NCBI Taxonomy" id="4555"/>
    <lineage>
        <taxon>Eukaryota</taxon>
        <taxon>Viridiplantae</taxon>
        <taxon>Streptophyta</taxon>
        <taxon>Embryophyta</taxon>
        <taxon>Tracheophyta</taxon>
        <taxon>Spermatophyta</taxon>
        <taxon>Magnoliopsida</taxon>
        <taxon>Liliopsida</taxon>
        <taxon>Poales</taxon>
        <taxon>Poaceae</taxon>
        <taxon>PACMAD clade</taxon>
        <taxon>Panicoideae</taxon>
        <taxon>Panicodae</taxon>
        <taxon>Paniceae</taxon>
        <taxon>Cenchrinae</taxon>
        <taxon>Setaria</taxon>
    </lineage>
</organism>
<dbReference type="EMBL" id="AGNK02005500">
    <property type="status" value="NOT_ANNOTATED_CDS"/>
    <property type="molecule type" value="Genomic_DNA"/>
</dbReference>
<dbReference type="InParanoid" id="K4AM58"/>
<reference evidence="2" key="1">
    <citation type="journal article" date="2012" name="Nat. Biotechnol.">
        <title>Reference genome sequence of the model plant Setaria.</title>
        <authorList>
            <person name="Bennetzen J.L."/>
            <person name="Schmutz J."/>
            <person name="Wang H."/>
            <person name="Percifield R."/>
            <person name="Hawkins J."/>
            <person name="Pontaroli A.C."/>
            <person name="Estep M."/>
            <person name="Feng L."/>
            <person name="Vaughn J.N."/>
            <person name="Grimwood J."/>
            <person name="Jenkins J."/>
            <person name="Barry K."/>
            <person name="Lindquist E."/>
            <person name="Hellsten U."/>
            <person name="Deshpande S."/>
            <person name="Wang X."/>
            <person name="Wu X."/>
            <person name="Mitros T."/>
            <person name="Triplett J."/>
            <person name="Yang X."/>
            <person name="Ye C.Y."/>
            <person name="Mauro-Herrera M."/>
            <person name="Wang L."/>
            <person name="Li P."/>
            <person name="Sharma M."/>
            <person name="Sharma R."/>
            <person name="Ronald P.C."/>
            <person name="Panaud O."/>
            <person name="Kellogg E.A."/>
            <person name="Brutnell T.P."/>
            <person name="Doust A.N."/>
            <person name="Tuskan G.A."/>
            <person name="Rokhsar D."/>
            <person name="Devos K.M."/>
        </authorList>
    </citation>
    <scope>NUCLEOTIDE SEQUENCE [LARGE SCALE GENOMIC DNA]</scope>
    <source>
        <strain evidence="2">cv. Yugu1</strain>
    </source>
</reference>
<dbReference type="HOGENOM" id="CLU_3411231_0_0_1"/>
<reference evidence="1" key="2">
    <citation type="submission" date="2018-08" db="UniProtKB">
        <authorList>
            <consortium name="EnsemblPlants"/>
        </authorList>
    </citation>
    <scope>IDENTIFICATION</scope>
    <source>
        <strain evidence="1">Yugu1</strain>
    </source>
</reference>
<dbReference type="Gramene" id="KQK88221">
    <property type="protein sequence ID" value="KQK88221"/>
    <property type="gene ID" value="SETIT_039993mg"/>
</dbReference>
<dbReference type="AlphaFoldDB" id="K4AM58"/>
<accession>K4AM58</accession>
<protein>
    <submittedName>
        <fullName evidence="1">Uncharacterized protein</fullName>
    </submittedName>
</protein>